<protein>
    <recommendedName>
        <fullName evidence="3">ADP-ribosylation/crystallin J1</fullName>
    </recommendedName>
</protein>
<dbReference type="RefSeq" id="WP_013556040.1">
    <property type="nucleotide sequence ID" value="NC_014958.1"/>
</dbReference>
<proteinExistence type="predicted"/>
<organism evidence="1 2">
    <name type="scientific">Deinococcus maricopensis (strain DSM 21211 / LMG 22137 / NRRL B-23946 / LB-34)</name>
    <dbReference type="NCBI Taxonomy" id="709986"/>
    <lineage>
        <taxon>Bacteria</taxon>
        <taxon>Thermotogati</taxon>
        <taxon>Deinococcota</taxon>
        <taxon>Deinococci</taxon>
        <taxon>Deinococcales</taxon>
        <taxon>Deinococcaceae</taxon>
        <taxon>Deinococcus</taxon>
    </lineage>
</organism>
<sequence precursor="true">MTRDDRWLDTLFPKDTERTAPWPPVGETVTLYRPVGEQELTLIADTDFRAFPPRLPDQPIFYPVLNFPYAEEIARDWNARHNTPPVGYVTAFEVDARVATGYAIQIVGREDRHQELWVPAEELGAFNAAIRGPIRVLAHHVGEQYEGHIDPDTHLPEPLRRTPQ</sequence>
<dbReference type="OrthoDB" id="883590at2"/>
<evidence type="ECO:0000313" key="1">
    <source>
        <dbReference type="EMBL" id="ADV66535.1"/>
    </source>
</evidence>
<dbReference type="AlphaFoldDB" id="E8U646"/>
<dbReference type="STRING" id="709986.Deima_0881"/>
<keyword evidence="2" id="KW-1185">Reference proteome</keyword>
<dbReference type="HOGENOM" id="CLU_143569_0_0_0"/>
<gene>
    <name evidence="1" type="ordered locus">Deima_0881</name>
</gene>
<evidence type="ECO:0000313" key="2">
    <source>
        <dbReference type="Proteomes" id="UP000008635"/>
    </source>
</evidence>
<dbReference type="eggNOG" id="COG1397">
    <property type="taxonomic scope" value="Bacteria"/>
</dbReference>
<reference evidence="1 2" key="1">
    <citation type="journal article" date="2011" name="Stand. Genomic Sci.">
        <title>Complete genome sequence of Deinococcus maricopensis type strain (LB-34).</title>
        <authorList>
            <person name="Pukall R."/>
            <person name="Zeytun A."/>
            <person name="Lucas S."/>
            <person name="Lapidus A."/>
            <person name="Hammon N."/>
            <person name="Deshpande S."/>
            <person name="Nolan M."/>
            <person name="Cheng J.F."/>
            <person name="Pitluck S."/>
            <person name="Liolios K."/>
            <person name="Pagani I."/>
            <person name="Mikhailova N."/>
            <person name="Ivanova N."/>
            <person name="Mavromatis K."/>
            <person name="Pati A."/>
            <person name="Tapia R."/>
            <person name="Han C."/>
            <person name="Goodwin L."/>
            <person name="Chen A."/>
            <person name="Palaniappan K."/>
            <person name="Land M."/>
            <person name="Hauser L."/>
            <person name="Chang Y.J."/>
            <person name="Jeffries C.D."/>
            <person name="Brambilla E.M."/>
            <person name="Rohde M."/>
            <person name="Goker M."/>
            <person name="Detter J.C."/>
            <person name="Woyke T."/>
            <person name="Bristow J."/>
            <person name="Eisen J.A."/>
            <person name="Markowitz V."/>
            <person name="Hugenholtz P."/>
            <person name="Kyrpides N.C."/>
            <person name="Klenk H.P."/>
        </authorList>
    </citation>
    <scope>NUCLEOTIDE SEQUENCE [LARGE SCALE GENOMIC DNA]</scope>
    <source>
        <strain evidence="2">DSM 21211 / LMG 22137 / NRRL B-23946 / LB-34</strain>
    </source>
</reference>
<dbReference type="Proteomes" id="UP000008635">
    <property type="component" value="Chromosome"/>
</dbReference>
<dbReference type="EMBL" id="CP002454">
    <property type="protein sequence ID" value="ADV66535.1"/>
    <property type="molecule type" value="Genomic_DNA"/>
</dbReference>
<name>E8U646_DEIML</name>
<accession>E8U646</accession>
<dbReference type="KEGG" id="dmr:Deima_0881"/>
<evidence type="ECO:0008006" key="3">
    <source>
        <dbReference type="Google" id="ProtNLM"/>
    </source>
</evidence>
<reference evidence="2" key="2">
    <citation type="submission" date="2011-01" db="EMBL/GenBank/DDBJ databases">
        <title>The complete genome of Deinococcus maricopensis DSM 21211.</title>
        <authorList>
            <consortium name="US DOE Joint Genome Institute (JGI-PGF)"/>
            <person name="Lucas S."/>
            <person name="Copeland A."/>
            <person name="Lapidus A."/>
            <person name="Goodwin L."/>
            <person name="Pitluck S."/>
            <person name="Kyrpides N."/>
            <person name="Mavromatis K."/>
            <person name="Pagani I."/>
            <person name="Ivanova N."/>
            <person name="Ovchinnikova G."/>
            <person name="Zeytun A."/>
            <person name="Detter J.C."/>
            <person name="Han C."/>
            <person name="Land M."/>
            <person name="Hauser L."/>
            <person name="Markowitz V."/>
            <person name="Cheng J.-F."/>
            <person name="Hugenholtz P."/>
            <person name="Woyke T."/>
            <person name="Wu D."/>
            <person name="Pukall R."/>
            <person name="Gehrich-Schroeter G."/>
            <person name="Brambilla E."/>
            <person name="Klenk H.-P."/>
            <person name="Eisen J.A."/>
        </authorList>
    </citation>
    <scope>NUCLEOTIDE SEQUENCE [LARGE SCALE GENOMIC DNA]</scope>
    <source>
        <strain evidence="2">DSM 21211 / LMG 22137 / NRRL B-23946 / LB-34</strain>
    </source>
</reference>